<comment type="caution">
    <text evidence="1">The sequence shown here is derived from an EMBL/GenBank/DDBJ whole genome shotgun (WGS) entry which is preliminary data.</text>
</comment>
<dbReference type="EMBL" id="QRVJ01000016">
    <property type="protein sequence ID" value="RGS35147.1"/>
    <property type="molecule type" value="Genomic_DNA"/>
</dbReference>
<evidence type="ECO:0000313" key="1">
    <source>
        <dbReference type="EMBL" id="RGS35147.1"/>
    </source>
</evidence>
<dbReference type="Proteomes" id="UP000283341">
    <property type="component" value="Unassembled WGS sequence"/>
</dbReference>
<gene>
    <name evidence="1" type="ORF">DWX97_16950</name>
</gene>
<dbReference type="Gene3D" id="3.30.1380.10">
    <property type="match status" value="1"/>
</dbReference>
<dbReference type="InterPro" id="IPR009045">
    <property type="entry name" value="Zn_M74/Hedgehog-like"/>
</dbReference>
<sequence length="150" mass="17566">MSVYKCKHFKIQELVCNHVMQHYSEEQIWSFLDEDLKKILDIIRERLNLPLTINQPKMGVFQRGLRCHQCDLVKNNKSPYISAHVQGKAVDILLPANCGITAEKARQDIEDFADELPCNIRFEHMQNGVPISWVHVDVRDNADDKKVYWF</sequence>
<protein>
    <recommendedName>
        <fullName evidence="3">Peptidase M15</fullName>
    </recommendedName>
</protein>
<evidence type="ECO:0000313" key="2">
    <source>
        <dbReference type="Proteomes" id="UP000283341"/>
    </source>
</evidence>
<dbReference type="AlphaFoldDB" id="A0A412IE24"/>
<reference evidence="1 2" key="1">
    <citation type="submission" date="2018-08" db="EMBL/GenBank/DDBJ databases">
        <title>A genome reference for cultivated species of the human gut microbiota.</title>
        <authorList>
            <person name="Zou Y."/>
            <person name="Xue W."/>
            <person name="Luo G."/>
        </authorList>
    </citation>
    <scope>NUCLEOTIDE SEQUENCE [LARGE SCALE GENOMIC DNA]</scope>
    <source>
        <strain evidence="1 2">AF22-3AC</strain>
    </source>
</reference>
<accession>A0A412IE24</accession>
<evidence type="ECO:0008006" key="3">
    <source>
        <dbReference type="Google" id="ProtNLM"/>
    </source>
</evidence>
<name>A0A412IE24_9BACE</name>
<organism evidence="1 2">
    <name type="scientific">Bacteroides cellulosilyticus</name>
    <dbReference type="NCBI Taxonomy" id="246787"/>
    <lineage>
        <taxon>Bacteria</taxon>
        <taxon>Pseudomonadati</taxon>
        <taxon>Bacteroidota</taxon>
        <taxon>Bacteroidia</taxon>
        <taxon>Bacteroidales</taxon>
        <taxon>Bacteroidaceae</taxon>
        <taxon>Bacteroides</taxon>
    </lineage>
</organism>
<dbReference type="SUPFAM" id="SSF55166">
    <property type="entry name" value="Hedgehog/DD-peptidase"/>
    <property type="match status" value="1"/>
</dbReference>
<proteinExistence type="predicted"/>
<dbReference type="RefSeq" id="WP_118403118.1">
    <property type="nucleotide sequence ID" value="NZ_JADNFX010000019.1"/>
</dbReference>